<dbReference type="Proteomes" id="UP000708208">
    <property type="component" value="Unassembled WGS sequence"/>
</dbReference>
<feature type="chain" id="PRO_5035167836" evidence="1">
    <location>
        <begin position="21"/>
        <end position="41"/>
    </location>
</feature>
<name>A0A8J2J261_9HEXA</name>
<feature type="signal peptide" evidence="1">
    <location>
        <begin position="1"/>
        <end position="20"/>
    </location>
</feature>
<accession>A0A8J2J261</accession>
<evidence type="ECO:0000313" key="2">
    <source>
        <dbReference type="EMBL" id="CAG7641154.1"/>
    </source>
</evidence>
<feature type="non-terminal residue" evidence="2">
    <location>
        <position position="41"/>
    </location>
</feature>
<keyword evidence="1" id="KW-0732">Signal</keyword>
<dbReference type="AlphaFoldDB" id="A0A8J2J261"/>
<sequence length="41" mass="3968">MARILIVLCAALAIAHLTSGQAYGAPGFGQGGYSGGRGGFG</sequence>
<protein>
    <submittedName>
        <fullName evidence="2">Uncharacterized protein</fullName>
    </submittedName>
</protein>
<organism evidence="2 3">
    <name type="scientific">Allacma fusca</name>
    <dbReference type="NCBI Taxonomy" id="39272"/>
    <lineage>
        <taxon>Eukaryota</taxon>
        <taxon>Metazoa</taxon>
        <taxon>Ecdysozoa</taxon>
        <taxon>Arthropoda</taxon>
        <taxon>Hexapoda</taxon>
        <taxon>Collembola</taxon>
        <taxon>Symphypleona</taxon>
        <taxon>Sminthuridae</taxon>
        <taxon>Allacma</taxon>
    </lineage>
</organism>
<comment type="caution">
    <text evidence="2">The sequence shown here is derived from an EMBL/GenBank/DDBJ whole genome shotgun (WGS) entry which is preliminary data.</text>
</comment>
<keyword evidence="3" id="KW-1185">Reference proteome</keyword>
<reference evidence="2" key="1">
    <citation type="submission" date="2021-06" db="EMBL/GenBank/DDBJ databases">
        <authorList>
            <person name="Hodson N. C."/>
            <person name="Mongue J. A."/>
            <person name="Jaron S. K."/>
        </authorList>
    </citation>
    <scope>NUCLEOTIDE SEQUENCE</scope>
</reference>
<evidence type="ECO:0000256" key="1">
    <source>
        <dbReference type="SAM" id="SignalP"/>
    </source>
</evidence>
<proteinExistence type="predicted"/>
<evidence type="ECO:0000313" key="3">
    <source>
        <dbReference type="Proteomes" id="UP000708208"/>
    </source>
</evidence>
<gene>
    <name evidence="2" type="ORF">AFUS01_LOCUS410</name>
</gene>
<dbReference type="EMBL" id="CAJVCH010001802">
    <property type="protein sequence ID" value="CAG7641154.1"/>
    <property type="molecule type" value="Genomic_DNA"/>
</dbReference>